<gene>
    <name evidence="17" type="ORF">HYY20_03510</name>
</gene>
<dbReference type="GO" id="GO:0000309">
    <property type="term" value="F:nicotinamide-nucleotide adenylyltransferase activity"/>
    <property type="evidence" value="ECO:0007669"/>
    <property type="project" value="TreeGrafter"/>
</dbReference>
<dbReference type="InterPro" id="IPR014729">
    <property type="entry name" value="Rossmann-like_a/b/a_fold"/>
</dbReference>
<dbReference type="EMBL" id="JACPRF010000107">
    <property type="protein sequence ID" value="MBI2875927.1"/>
    <property type="molecule type" value="Genomic_DNA"/>
</dbReference>
<evidence type="ECO:0000256" key="10">
    <source>
        <dbReference type="ARBA" id="ARBA00023027"/>
    </source>
</evidence>
<evidence type="ECO:0000256" key="7">
    <source>
        <dbReference type="ARBA" id="ARBA00022695"/>
    </source>
</evidence>
<evidence type="ECO:0000256" key="14">
    <source>
        <dbReference type="ARBA" id="ARBA00048721"/>
    </source>
</evidence>
<evidence type="ECO:0000256" key="4">
    <source>
        <dbReference type="ARBA" id="ARBA00012389"/>
    </source>
</evidence>
<evidence type="ECO:0000256" key="6">
    <source>
        <dbReference type="ARBA" id="ARBA00022679"/>
    </source>
</evidence>
<comment type="function">
    <text evidence="1">Catalyzes the reversible adenylation of nicotinate mononucleotide (NaMN) to nicotinic acid adenine dinucleotide (NaAD).</text>
</comment>
<dbReference type="SUPFAM" id="SSF52374">
    <property type="entry name" value="Nucleotidylyl transferase"/>
    <property type="match status" value="1"/>
</dbReference>
<evidence type="ECO:0000256" key="8">
    <source>
        <dbReference type="ARBA" id="ARBA00022741"/>
    </source>
</evidence>
<dbReference type="PANTHER" id="PTHR31285:SF0">
    <property type="entry name" value="NICOTINAMIDE MONONUCLEOTIDE ADENYLYLTRANSFERASE"/>
    <property type="match status" value="1"/>
</dbReference>
<dbReference type="GO" id="GO:0004515">
    <property type="term" value="F:nicotinate-nucleotide adenylyltransferase activity"/>
    <property type="evidence" value="ECO:0007669"/>
    <property type="project" value="UniProtKB-EC"/>
</dbReference>
<feature type="domain" description="Cytidyltransferase-like" evidence="16">
    <location>
        <begin position="61"/>
        <end position="261"/>
    </location>
</feature>
<keyword evidence="7 17" id="KW-0548">Nucleotidyltransferase</keyword>
<evidence type="ECO:0000259" key="16">
    <source>
        <dbReference type="Pfam" id="PF01467"/>
    </source>
</evidence>
<dbReference type="PANTHER" id="PTHR31285">
    <property type="entry name" value="NICOTINAMIDE MONONUCLEOTIDE ADENYLYLTRANSFERASE"/>
    <property type="match status" value="1"/>
</dbReference>
<evidence type="ECO:0000256" key="15">
    <source>
        <dbReference type="SAM" id="MobiDB-lite"/>
    </source>
</evidence>
<dbReference type="AlphaFoldDB" id="A0A932CMM9"/>
<protein>
    <recommendedName>
        <fullName evidence="4">nicotinate-nucleotide adenylyltransferase</fullName>
        <ecNumber evidence="4">2.7.7.18</ecNumber>
    </recommendedName>
    <alternativeName>
        <fullName evidence="13">Deamido-NAD(+) diphosphorylase</fullName>
    </alternativeName>
    <alternativeName>
        <fullName evidence="12">Deamido-NAD(+) pyrophosphorylase</fullName>
    </alternativeName>
    <alternativeName>
        <fullName evidence="11">Nicotinate mononucleotide adenylyltransferase</fullName>
    </alternativeName>
</protein>
<accession>A0A932CMM9</accession>
<evidence type="ECO:0000256" key="12">
    <source>
        <dbReference type="ARBA" id="ARBA00033140"/>
    </source>
</evidence>
<evidence type="ECO:0000256" key="2">
    <source>
        <dbReference type="ARBA" id="ARBA00005019"/>
    </source>
</evidence>
<dbReference type="Gene3D" id="3.40.50.620">
    <property type="entry name" value="HUPs"/>
    <property type="match status" value="1"/>
</dbReference>
<evidence type="ECO:0000313" key="17">
    <source>
        <dbReference type="EMBL" id="MBI2875927.1"/>
    </source>
</evidence>
<comment type="pathway">
    <text evidence="2">Cofactor biosynthesis; NAD(+) biosynthesis; deamido-NAD(+) from nicotinate D-ribonucleotide: step 1/1.</text>
</comment>
<evidence type="ECO:0000256" key="1">
    <source>
        <dbReference type="ARBA" id="ARBA00002324"/>
    </source>
</evidence>
<evidence type="ECO:0000256" key="9">
    <source>
        <dbReference type="ARBA" id="ARBA00022840"/>
    </source>
</evidence>
<dbReference type="GO" id="GO:0009435">
    <property type="term" value="P:NAD+ biosynthetic process"/>
    <property type="evidence" value="ECO:0007669"/>
    <property type="project" value="InterPro"/>
</dbReference>
<reference evidence="17" key="1">
    <citation type="submission" date="2020-07" db="EMBL/GenBank/DDBJ databases">
        <title>Huge and variable diversity of episymbiotic CPR bacteria and DPANN archaea in groundwater ecosystems.</title>
        <authorList>
            <person name="He C.Y."/>
            <person name="Keren R."/>
            <person name="Whittaker M."/>
            <person name="Farag I.F."/>
            <person name="Doudna J."/>
            <person name="Cate J.H.D."/>
            <person name="Banfield J.F."/>
        </authorList>
    </citation>
    <scope>NUCLEOTIDE SEQUENCE</scope>
    <source>
        <strain evidence="17">NC_groundwater_672_Ag_B-0.1um_62_36</strain>
    </source>
</reference>
<dbReference type="Pfam" id="PF01467">
    <property type="entry name" value="CTP_transf_like"/>
    <property type="match status" value="1"/>
</dbReference>
<dbReference type="CDD" id="cd02165">
    <property type="entry name" value="NMNAT"/>
    <property type="match status" value="1"/>
</dbReference>
<evidence type="ECO:0000256" key="13">
    <source>
        <dbReference type="ARBA" id="ARBA00033353"/>
    </source>
</evidence>
<evidence type="ECO:0000256" key="3">
    <source>
        <dbReference type="ARBA" id="ARBA00009014"/>
    </source>
</evidence>
<evidence type="ECO:0000313" key="18">
    <source>
        <dbReference type="Proteomes" id="UP000769766"/>
    </source>
</evidence>
<keyword evidence="8" id="KW-0547">Nucleotide-binding</keyword>
<evidence type="ECO:0000256" key="5">
    <source>
        <dbReference type="ARBA" id="ARBA00022642"/>
    </source>
</evidence>
<comment type="catalytic activity">
    <reaction evidence="14">
        <text>nicotinate beta-D-ribonucleotide + ATP + H(+) = deamido-NAD(+) + diphosphate</text>
        <dbReference type="Rhea" id="RHEA:22860"/>
        <dbReference type="ChEBI" id="CHEBI:15378"/>
        <dbReference type="ChEBI" id="CHEBI:30616"/>
        <dbReference type="ChEBI" id="CHEBI:33019"/>
        <dbReference type="ChEBI" id="CHEBI:57502"/>
        <dbReference type="ChEBI" id="CHEBI:58437"/>
        <dbReference type="EC" id="2.7.7.18"/>
    </reaction>
</comment>
<dbReference type="GO" id="GO:0005524">
    <property type="term" value="F:ATP binding"/>
    <property type="evidence" value="ECO:0007669"/>
    <property type="project" value="UniProtKB-KW"/>
</dbReference>
<dbReference type="InterPro" id="IPR004821">
    <property type="entry name" value="Cyt_trans-like"/>
</dbReference>
<dbReference type="EC" id="2.7.7.18" evidence="4"/>
<keyword evidence="10" id="KW-0520">NAD</keyword>
<dbReference type="Proteomes" id="UP000769766">
    <property type="component" value="Unassembled WGS sequence"/>
</dbReference>
<keyword evidence="6" id="KW-0808">Transferase</keyword>
<organism evidence="17 18">
    <name type="scientific">Tectimicrobiota bacterium</name>
    <dbReference type="NCBI Taxonomy" id="2528274"/>
    <lineage>
        <taxon>Bacteria</taxon>
        <taxon>Pseudomonadati</taxon>
        <taxon>Nitrospinota/Tectimicrobiota group</taxon>
        <taxon>Candidatus Tectimicrobiota</taxon>
    </lineage>
</organism>
<comment type="caution">
    <text evidence="17">The sequence shown here is derived from an EMBL/GenBank/DDBJ whole genome shotgun (WGS) entry which is preliminary data.</text>
</comment>
<sequence length="345" mass="38868">MVKKEAYAVPLLLALKDLIHHTPPDQGPPGLQFLPAEGPIPEESPREFLEAPTAVPEHIGIFPGSFNPLTLAHVELIRQAQERFCLEEMILVLDSRAMDKEIFGASLEDRLVMLRLFARAFPHYRIALSSHGRFLDKLQALRQRYPFASVSFYFIVGYDTLVRILDPKYYVDREAALRELFQGSYFLVANRADPASPQPPSSPAGHHCEAPRPAQDELAGGRAEIEALLDRKENQAFRDRIAFLPLSSFYASISSTMVRERVARGEEISGLVPPEIHGFIEETKLYAPPVAVVQSGRPTRIDRYGLRLQLLDRLYQKAGPEDLPEFQADLKELLGLVLQDPHILE</sequence>
<feature type="region of interest" description="Disordered" evidence="15">
    <location>
        <begin position="193"/>
        <end position="214"/>
    </location>
</feature>
<dbReference type="GO" id="GO:0005737">
    <property type="term" value="C:cytoplasm"/>
    <property type="evidence" value="ECO:0007669"/>
    <property type="project" value="TreeGrafter"/>
</dbReference>
<dbReference type="InterPro" id="IPR005248">
    <property type="entry name" value="NadD/NMNAT"/>
</dbReference>
<name>A0A932CMM9_UNCTE</name>
<evidence type="ECO:0000256" key="11">
    <source>
        <dbReference type="ARBA" id="ARBA00031253"/>
    </source>
</evidence>
<keyword evidence="5" id="KW-0662">Pyridine nucleotide biosynthesis</keyword>
<comment type="similarity">
    <text evidence="3">Belongs to the NadD family.</text>
</comment>
<proteinExistence type="inferred from homology"/>
<keyword evidence="9" id="KW-0067">ATP-binding</keyword>
<dbReference type="GO" id="GO:0016887">
    <property type="term" value="F:ATP hydrolysis activity"/>
    <property type="evidence" value="ECO:0007669"/>
    <property type="project" value="TreeGrafter"/>
</dbReference>